<sequence>MDVFKSGVQVVIPLFRLLGRARSQVLPMAFYPPVTSRSPDLG</sequence>
<dbReference type="AlphaFoldDB" id="A0A225D111"/>
<organism evidence="1 2">
    <name type="scientific">Fimbriiglobus ruber</name>
    <dbReference type="NCBI Taxonomy" id="1908690"/>
    <lineage>
        <taxon>Bacteria</taxon>
        <taxon>Pseudomonadati</taxon>
        <taxon>Planctomycetota</taxon>
        <taxon>Planctomycetia</taxon>
        <taxon>Gemmatales</taxon>
        <taxon>Gemmataceae</taxon>
        <taxon>Fimbriiglobus</taxon>
    </lineage>
</organism>
<dbReference type="EMBL" id="NIDE01000020">
    <property type="protein sequence ID" value="OWK34623.1"/>
    <property type="molecule type" value="Genomic_DNA"/>
</dbReference>
<accession>A0A225D111</accession>
<name>A0A225D111_9BACT</name>
<proteinExistence type="predicted"/>
<gene>
    <name evidence="1" type="ORF">FRUB_10594</name>
</gene>
<dbReference type="Proteomes" id="UP000214646">
    <property type="component" value="Unassembled WGS sequence"/>
</dbReference>
<evidence type="ECO:0000313" key="2">
    <source>
        <dbReference type="Proteomes" id="UP000214646"/>
    </source>
</evidence>
<keyword evidence="2" id="KW-1185">Reference proteome</keyword>
<reference evidence="2" key="1">
    <citation type="submission" date="2017-06" db="EMBL/GenBank/DDBJ databases">
        <title>Genome analysis of Fimbriiglobus ruber SP5, the first member of the order Planctomycetales with confirmed chitinolytic capability.</title>
        <authorList>
            <person name="Ravin N.V."/>
            <person name="Rakitin A.L."/>
            <person name="Ivanova A.A."/>
            <person name="Beletsky A.V."/>
            <person name="Kulichevskaya I.S."/>
            <person name="Mardanov A.V."/>
            <person name="Dedysh S.N."/>
        </authorList>
    </citation>
    <scope>NUCLEOTIDE SEQUENCE [LARGE SCALE GENOMIC DNA]</scope>
    <source>
        <strain evidence="2">SP5</strain>
    </source>
</reference>
<protein>
    <submittedName>
        <fullName evidence="1">Uncharacterized protein</fullName>
    </submittedName>
</protein>
<evidence type="ECO:0000313" key="1">
    <source>
        <dbReference type="EMBL" id="OWK34623.1"/>
    </source>
</evidence>
<comment type="caution">
    <text evidence="1">The sequence shown here is derived from an EMBL/GenBank/DDBJ whole genome shotgun (WGS) entry which is preliminary data.</text>
</comment>